<keyword evidence="8" id="KW-0067">ATP-binding</keyword>
<evidence type="ECO:0000259" key="11">
    <source>
        <dbReference type="PROSITE" id="PS51194"/>
    </source>
</evidence>
<dbReference type="PANTHER" id="PTHR47959">
    <property type="entry name" value="ATP-DEPENDENT RNA HELICASE RHLE-RELATED"/>
    <property type="match status" value="1"/>
</dbReference>
<organism evidence="13">
    <name type="scientific">Thermofilum pendens</name>
    <dbReference type="NCBI Taxonomy" id="2269"/>
    <lineage>
        <taxon>Archaea</taxon>
        <taxon>Thermoproteota</taxon>
        <taxon>Thermoprotei</taxon>
        <taxon>Thermofilales</taxon>
        <taxon>Thermofilaceae</taxon>
        <taxon>Thermofilum</taxon>
    </lineage>
</organism>
<keyword evidence="6" id="KW-0378">Hydrolase</keyword>
<dbReference type="NCBIfam" id="TIGR01587">
    <property type="entry name" value="cas3_core"/>
    <property type="match status" value="1"/>
</dbReference>
<dbReference type="PROSITE" id="PS51192">
    <property type="entry name" value="HELICASE_ATP_BIND_1"/>
    <property type="match status" value="1"/>
</dbReference>
<dbReference type="Gene3D" id="1.10.3210.30">
    <property type="match status" value="1"/>
</dbReference>
<dbReference type="GO" id="GO:0005524">
    <property type="term" value="F:ATP binding"/>
    <property type="evidence" value="ECO:0007669"/>
    <property type="project" value="UniProtKB-KW"/>
</dbReference>
<evidence type="ECO:0000256" key="8">
    <source>
        <dbReference type="ARBA" id="ARBA00022840"/>
    </source>
</evidence>
<dbReference type="EMBL" id="DTBQ01000005">
    <property type="protein sequence ID" value="HGM46147.1"/>
    <property type="molecule type" value="Genomic_DNA"/>
</dbReference>
<dbReference type="InterPro" id="IPR054712">
    <property type="entry name" value="Cas3-like_dom"/>
</dbReference>
<evidence type="ECO:0000256" key="2">
    <source>
        <dbReference type="ARBA" id="ARBA00009046"/>
    </source>
</evidence>
<dbReference type="InterPro" id="IPR006474">
    <property type="entry name" value="Helicase_Cas3_CRISPR-ass_core"/>
</dbReference>
<comment type="similarity">
    <text evidence="2">In the central section; belongs to the CRISPR-associated helicase Cas3 family.</text>
</comment>
<dbReference type="SMART" id="SM00487">
    <property type="entry name" value="DEXDc"/>
    <property type="match status" value="1"/>
</dbReference>
<dbReference type="SMART" id="SM00490">
    <property type="entry name" value="HELICc"/>
    <property type="match status" value="1"/>
</dbReference>
<dbReference type="GO" id="GO:0046872">
    <property type="term" value="F:metal ion binding"/>
    <property type="evidence" value="ECO:0007669"/>
    <property type="project" value="UniProtKB-KW"/>
</dbReference>
<dbReference type="Gene3D" id="3.40.50.300">
    <property type="entry name" value="P-loop containing nucleotide triphosphate hydrolases"/>
    <property type="match status" value="2"/>
</dbReference>
<dbReference type="AlphaFoldDB" id="A0A7C4H6U6"/>
<sequence length="721" mass="83275">MVERSWGHEGGHRASDLLRCLVAWIRDRGEALDRPDEKESHPGKSLSQHVEECWNLADSVLRELGLAGEELRRFCLSLCVAHDLGKLSPQWRLGKGGRHSLESFRLLELVRSSRGAERLLPKDYWPALLFGVLKHHSSLSVGLEKFELKCYRELSKLLERGAHTSVDIADVIGVFKLADIASAANYPPDAILSQFRWSERLEESIEVEIRRMAEGKRGFDAEKYALQNAIATSSDRHLIVAAPTGWGKTALALLRAKRLRPCKIFYVLPTITAIRKFEQTLRSIFGRDYVGEYFYFADVEYLARRKDHRDEQMYPIDFYRFFVPKVVVTTIDQLLLTTLQLGRYHLRRFNLRRSLLVLDEYHLLTPQMIGALRAVFEILGDAYGFSVLLMSATPSRVYADVLGEPLEVKEPLVLEQEYRRLSRHRVELLDELLLDFLREKAGELKGRRVLVIANTVERAVKAYDLARKEFGPGVRLIHGRFAYTDRAKREDEVDEAEVLVSTQVAEVSLDVSFDMLVTELAPVPSLVQRMGRVNRYGRSACETNVYVCLKLDSYSPYTLLEMLATKEILREGVFQYDPAKGEAVYLDVLDSYFRKLMVKAGGETKGVYRHVRKRLEDVVYFFSLEEEFEKFSEYFGREPSYLAVPQPYRSVVKQLWERAVRAGSYEERRRLLAEMKSYFISVPRFIEDREWDDDLNLYVVGIRDYVYDSEKGLIPRELVEA</sequence>
<dbReference type="GO" id="GO:0016787">
    <property type="term" value="F:hydrolase activity"/>
    <property type="evidence" value="ECO:0007669"/>
    <property type="project" value="UniProtKB-KW"/>
</dbReference>
<name>A0A7C4H6U6_THEPE</name>
<keyword evidence="7" id="KW-0347">Helicase</keyword>
<dbReference type="GO" id="GO:0003676">
    <property type="term" value="F:nucleic acid binding"/>
    <property type="evidence" value="ECO:0007669"/>
    <property type="project" value="InterPro"/>
</dbReference>
<evidence type="ECO:0000256" key="9">
    <source>
        <dbReference type="ARBA" id="ARBA00023118"/>
    </source>
</evidence>
<dbReference type="InterPro" id="IPR001650">
    <property type="entry name" value="Helicase_C-like"/>
</dbReference>
<proteinExistence type="inferred from homology"/>
<dbReference type="Pfam" id="PF22590">
    <property type="entry name" value="Cas3-like_C_2"/>
    <property type="match status" value="1"/>
</dbReference>
<keyword evidence="3" id="KW-0540">Nuclease</keyword>
<feature type="domain" description="Helicase C-terminal" evidence="11">
    <location>
        <begin position="428"/>
        <end position="585"/>
    </location>
</feature>
<dbReference type="InterPro" id="IPR006483">
    <property type="entry name" value="CRISPR-assoc_Cas3_HD"/>
</dbReference>
<dbReference type="GO" id="GO:0140097">
    <property type="term" value="F:catalytic activity, acting on DNA"/>
    <property type="evidence" value="ECO:0007669"/>
    <property type="project" value="UniProtKB-ARBA"/>
</dbReference>
<evidence type="ECO:0000256" key="6">
    <source>
        <dbReference type="ARBA" id="ARBA00022801"/>
    </source>
</evidence>
<dbReference type="GO" id="GO:0005829">
    <property type="term" value="C:cytosol"/>
    <property type="evidence" value="ECO:0007669"/>
    <property type="project" value="TreeGrafter"/>
</dbReference>
<dbReference type="GO" id="GO:0051607">
    <property type="term" value="P:defense response to virus"/>
    <property type="evidence" value="ECO:0007669"/>
    <property type="project" value="UniProtKB-KW"/>
</dbReference>
<dbReference type="Pfam" id="PF00270">
    <property type="entry name" value="DEAD"/>
    <property type="match status" value="1"/>
</dbReference>
<comment type="similarity">
    <text evidence="1">In the N-terminal section; belongs to the CRISPR-associated nuclease Cas3-HD family.</text>
</comment>
<dbReference type="InterPro" id="IPR038257">
    <property type="entry name" value="CRISPR-assoc_Cas3_HD_sf"/>
</dbReference>
<dbReference type="SUPFAM" id="SSF52540">
    <property type="entry name" value="P-loop containing nucleoside triphosphate hydrolases"/>
    <property type="match status" value="1"/>
</dbReference>
<gene>
    <name evidence="13" type="primary">cas3</name>
    <name evidence="13" type="ORF">ENU21_00135</name>
</gene>
<keyword evidence="9" id="KW-0051">Antiviral defense</keyword>
<evidence type="ECO:0000256" key="5">
    <source>
        <dbReference type="ARBA" id="ARBA00022741"/>
    </source>
</evidence>
<dbReference type="InterPro" id="IPR014001">
    <property type="entry name" value="Helicase_ATP-bd"/>
</dbReference>
<evidence type="ECO:0000256" key="4">
    <source>
        <dbReference type="ARBA" id="ARBA00022723"/>
    </source>
</evidence>
<feature type="domain" description="HD Cas3-type" evidence="12">
    <location>
        <begin position="39"/>
        <end position="238"/>
    </location>
</feature>
<dbReference type="InterPro" id="IPR027417">
    <property type="entry name" value="P-loop_NTPase"/>
</dbReference>
<dbReference type="InterPro" id="IPR050079">
    <property type="entry name" value="DEAD_box_RNA_helicase"/>
</dbReference>
<dbReference type="GO" id="GO:0003724">
    <property type="term" value="F:RNA helicase activity"/>
    <property type="evidence" value="ECO:0007669"/>
    <property type="project" value="TreeGrafter"/>
</dbReference>
<evidence type="ECO:0000256" key="7">
    <source>
        <dbReference type="ARBA" id="ARBA00022806"/>
    </source>
</evidence>
<accession>A0A7C4H6U6</accession>
<keyword evidence="5" id="KW-0547">Nucleotide-binding</keyword>
<protein>
    <submittedName>
        <fullName evidence="13">CRISPR-associated helicase Cas3</fullName>
    </submittedName>
</protein>
<dbReference type="CDD" id="cd09641">
    <property type="entry name" value="Cas3''_I"/>
    <property type="match status" value="1"/>
</dbReference>
<evidence type="ECO:0000259" key="12">
    <source>
        <dbReference type="PROSITE" id="PS51643"/>
    </source>
</evidence>
<evidence type="ECO:0000256" key="1">
    <source>
        <dbReference type="ARBA" id="ARBA00006847"/>
    </source>
</evidence>
<dbReference type="PANTHER" id="PTHR47959:SF16">
    <property type="entry name" value="CRISPR-ASSOCIATED NUCLEASE_HELICASE CAS3-RELATED"/>
    <property type="match status" value="1"/>
</dbReference>
<dbReference type="InterPro" id="IPR011545">
    <property type="entry name" value="DEAD/DEAH_box_helicase_dom"/>
</dbReference>
<feature type="domain" description="Helicase ATP-binding" evidence="10">
    <location>
        <begin position="229"/>
        <end position="412"/>
    </location>
</feature>
<evidence type="ECO:0000256" key="3">
    <source>
        <dbReference type="ARBA" id="ARBA00022722"/>
    </source>
</evidence>
<keyword evidence="4" id="KW-0479">Metal-binding</keyword>
<reference evidence="13" key="1">
    <citation type="journal article" date="2020" name="mSystems">
        <title>Genome- and Community-Level Interaction Insights into Carbon Utilization and Element Cycling Functions of Hydrothermarchaeota in Hydrothermal Sediment.</title>
        <authorList>
            <person name="Zhou Z."/>
            <person name="Liu Y."/>
            <person name="Xu W."/>
            <person name="Pan J."/>
            <person name="Luo Z.H."/>
            <person name="Li M."/>
        </authorList>
    </citation>
    <scope>NUCLEOTIDE SEQUENCE</scope>
    <source>
        <strain evidence="13">SpSt-649</strain>
    </source>
</reference>
<dbReference type="GO" id="GO:0004518">
    <property type="term" value="F:nuclease activity"/>
    <property type="evidence" value="ECO:0007669"/>
    <property type="project" value="UniProtKB-KW"/>
</dbReference>
<evidence type="ECO:0000259" key="10">
    <source>
        <dbReference type="PROSITE" id="PS51192"/>
    </source>
</evidence>
<evidence type="ECO:0000313" key="13">
    <source>
        <dbReference type="EMBL" id="HGM46147.1"/>
    </source>
</evidence>
<dbReference type="PROSITE" id="PS51194">
    <property type="entry name" value="HELICASE_CTER"/>
    <property type="match status" value="1"/>
</dbReference>
<comment type="caution">
    <text evidence="13">The sequence shown here is derived from an EMBL/GenBank/DDBJ whole genome shotgun (WGS) entry which is preliminary data.</text>
</comment>
<dbReference type="PROSITE" id="PS51643">
    <property type="entry name" value="HD_CAS3"/>
    <property type="match status" value="1"/>
</dbReference>